<reference evidence="1" key="1">
    <citation type="journal article" date="2013" name="Nat. Commun.">
        <title>Whole-genome sequencing of Oryza brachyantha reveals mechanisms underlying Oryza genome evolution.</title>
        <authorList>
            <person name="Chen J."/>
            <person name="Huang Q."/>
            <person name="Gao D."/>
            <person name="Wang J."/>
            <person name="Lang Y."/>
            <person name="Liu T."/>
            <person name="Li B."/>
            <person name="Bai Z."/>
            <person name="Luis Goicoechea J."/>
            <person name="Liang C."/>
            <person name="Chen C."/>
            <person name="Zhang W."/>
            <person name="Sun S."/>
            <person name="Liao Y."/>
            <person name="Zhang X."/>
            <person name="Yang L."/>
            <person name="Song C."/>
            <person name="Wang M."/>
            <person name="Shi J."/>
            <person name="Liu G."/>
            <person name="Liu J."/>
            <person name="Zhou H."/>
            <person name="Zhou W."/>
            <person name="Yu Q."/>
            <person name="An N."/>
            <person name="Chen Y."/>
            <person name="Cai Q."/>
            <person name="Wang B."/>
            <person name="Liu B."/>
            <person name="Min J."/>
            <person name="Huang Y."/>
            <person name="Wu H."/>
            <person name="Li Z."/>
            <person name="Zhang Y."/>
            <person name="Yin Y."/>
            <person name="Song W."/>
            <person name="Jiang J."/>
            <person name="Jackson S.A."/>
            <person name="Wing R.A."/>
            <person name="Wang J."/>
            <person name="Chen M."/>
        </authorList>
    </citation>
    <scope>NUCLEOTIDE SEQUENCE [LARGE SCALE GENOMIC DNA]</scope>
    <source>
        <strain evidence="1">cv. IRGC 101232</strain>
    </source>
</reference>
<reference evidence="1" key="2">
    <citation type="submission" date="2013-04" db="UniProtKB">
        <authorList>
            <consortium name="EnsemblPlants"/>
        </authorList>
    </citation>
    <scope>IDENTIFICATION</scope>
</reference>
<dbReference type="PANTHER" id="PTHR24559">
    <property type="entry name" value="TRANSPOSON TY3-I GAG-POL POLYPROTEIN"/>
    <property type="match status" value="1"/>
</dbReference>
<evidence type="ECO:0000313" key="2">
    <source>
        <dbReference type="Proteomes" id="UP000006038"/>
    </source>
</evidence>
<dbReference type="InterPro" id="IPR043502">
    <property type="entry name" value="DNA/RNA_pol_sf"/>
</dbReference>
<dbReference type="AlphaFoldDB" id="J3ME08"/>
<dbReference type="InterPro" id="IPR053134">
    <property type="entry name" value="RNA-dir_DNA_polymerase"/>
</dbReference>
<dbReference type="eggNOG" id="KOG0017">
    <property type="taxonomic scope" value="Eukaryota"/>
</dbReference>
<dbReference type="SUPFAM" id="SSF56672">
    <property type="entry name" value="DNA/RNA polymerases"/>
    <property type="match status" value="1"/>
</dbReference>
<protein>
    <recommendedName>
        <fullName evidence="3">Reverse transcriptase domain-containing protein</fullName>
    </recommendedName>
</protein>
<dbReference type="Gene3D" id="3.10.10.10">
    <property type="entry name" value="HIV Type 1 Reverse Transcriptase, subunit A, domain 1"/>
    <property type="match status" value="1"/>
</dbReference>
<dbReference type="Gene3D" id="3.30.70.270">
    <property type="match status" value="1"/>
</dbReference>
<dbReference type="EnsemblPlants" id="OB06G22520.1">
    <property type="protein sequence ID" value="OB06G22520.1"/>
    <property type="gene ID" value="OB06G22520"/>
</dbReference>
<name>J3ME08_ORYBR</name>
<organism evidence="1">
    <name type="scientific">Oryza brachyantha</name>
    <name type="common">malo sina</name>
    <dbReference type="NCBI Taxonomy" id="4533"/>
    <lineage>
        <taxon>Eukaryota</taxon>
        <taxon>Viridiplantae</taxon>
        <taxon>Streptophyta</taxon>
        <taxon>Embryophyta</taxon>
        <taxon>Tracheophyta</taxon>
        <taxon>Spermatophyta</taxon>
        <taxon>Magnoliopsida</taxon>
        <taxon>Liliopsida</taxon>
        <taxon>Poales</taxon>
        <taxon>Poaceae</taxon>
        <taxon>BOP clade</taxon>
        <taxon>Oryzoideae</taxon>
        <taxon>Oryzeae</taxon>
        <taxon>Oryzinae</taxon>
        <taxon>Oryza</taxon>
    </lineage>
</organism>
<sequence length="176" mass="20133">MKNKYALPRIDGMFDQLKGVAASSNIDLRLGYHRLRIREEDISKMTFTALYALYECTDMSFGREYVFRYFVRKRIPKLFQSLNPPAPFSPQIADLTRAIPGFAYAASRCWQPIPDHCTLLLPTPTVPPCLSLCCPAPRRPYCSLHCYTASQDNRCRTRAPTMHLAEPREVIVSRTA</sequence>
<proteinExistence type="predicted"/>
<dbReference type="STRING" id="4533.J3ME08"/>
<keyword evidence="2" id="KW-1185">Reference proteome</keyword>
<dbReference type="InterPro" id="IPR043128">
    <property type="entry name" value="Rev_trsase/Diguanyl_cyclase"/>
</dbReference>
<dbReference type="Gramene" id="OB06G22520.1">
    <property type="protein sequence ID" value="OB06G22520.1"/>
    <property type="gene ID" value="OB06G22520"/>
</dbReference>
<evidence type="ECO:0008006" key="3">
    <source>
        <dbReference type="Google" id="ProtNLM"/>
    </source>
</evidence>
<dbReference type="PANTHER" id="PTHR24559:SF444">
    <property type="entry name" value="REVERSE TRANSCRIPTASE DOMAIN-CONTAINING PROTEIN"/>
    <property type="match status" value="1"/>
</dbReference>
<evidence type="ECO:0000313" key="1">
    <source>
        <dbReference type="EnsemblPlants" id="OB06G22520.1"/>
    </source>
</evidence>
<accession>J3ME08</accession>
<dbReference type="HOGENOM" id="CLU_1527518_0_0_1"/>
<dbReference type="Proteomes" id="UP000006038">
    <property type="component" value="Chromosome 6"/>
</dbReference>